<evidence type="ECO:0000259" key="5">
    <source>
        <dbReference type="PROSITE" id="PS50927"/>
    </source>
</evidence>
<evidence type="ECO:0000313" key="6">
    <source>
        <dbReference type="EMBL" id="KAJ6697517.1"/>
    </source>
</evidence>
<accession>A0A9Q0T1H5</accession>
<keyword evidence="2" id="KW-1015">Disulfide bond</keyword>
<proteinExistence type="predicted"/>
<name>A0A9Q0T1H5_SALVM</name>
<dbReference type="SUPFAM" id="SSF51110">
    <property type="entry name" value="alpha-D-mannose-specific plant lectins"/>
    <property type="match status" value="1"/>
</dbReference>
<dbReference type="Proteomes" id="UP001151529">
    <property type="component" value="Chromosome 19"/>
</dbReference>
<evidence type="ECO:0000256" key="3">
    <source>
        <dbReference type="ARBA" id="ARBA00023180"/>
    </source>
</evidence>
<keyword evidence="1 4" id="KW-0732">Signal</keyword>
<reference evidence="6" key="1">
    <citation type="submission" date="2022-11" db="EMBL/GenBank/DDBJ databases">
        <authorList>
            <person name="Hyden B.L."/>
            <person name="Feng K."/>
            <person name="Yates T."/>
            <person name="Jawdy S."/>
            <person name="Smart L.B."/>
            <person name="Muchero W."/>
        </authorList>
    </citation>
    <scope>NUCLEOTIDE SEQUENCE</scope>
    <source>
        <tissue evidence="6">Shoot tip</tissue>
    </source>
</reference>
<organism evidence="6 7">
    <name type="scientific">Salix viminalis</name>
    <name type="common">Common osier</name>
    <name type="synonym">Basket willow</name>
    <dbReference type="NCBI Taxonomy" id="40686"/>
    <lineage>
        <taxon>Eukaryota</taxon>
        <taxon>Viridiplantae</taxon>
        <taxon>Streptophyta</taxon>
        <taxon>Embryophyta</taxon>
        <taxon>Tracheophyta</taxon>
        <taxon>Spermatophyta</taxon>
        <taxon>Magnoliopsida</taxon>
        <taxon>eudicotyledons</taxon>
        <taxon>Gunneridae</taxon>
        <taxon>Pentapetalae</taxon>
        <taxon>rosids</taxon>
        <taxon>fabids</taxon>
        <taxon>Malpighiales</taxon>
        <taxon>Salicaceae</taxon>
        <taxon>Saliceae</taxon>
        <taxon>Salix</taxon>
    </lineage>
</organism>
<sequence>MGSSSLFLFFSSALLPYLCLSGPITIQTIKQPFTASHFQYIDQSGVFLISSNGNFTASISNFCITHVISNAIIWIANRNHPISDSDTLYLTANGLAINTADSLTNTTVAWSTQGLNSSSQVSAMELQDTGFQVCFWASKFLAFNILVIFCRQIVKEDRSQNYVNQKHWSNQYVLLRLTTTCCCIKKNLHPFFLFFIFVYTKQSI</sequence>
<reference evidence="6" key="2">
    <citation type="journal article" date="2023" name="Int. J. Mol. Sci.">
        <title>De Novo Assembly and Annotation of 11 Diverse Shrub Willow (Salix) Genomes Reveals Novel Gene Organization in Sex-Linked Regions.</title>
        <authorList>
            <person name="Hyden B."/>
            <person name="Feng K."/>
            <person name="Yates T.B."/>
            <person name="Jawdy S."/>
            <person name="Cereghino C."/>
            <person name="Smart L.B."/>
            <person name="Muchero W."/>
        </authorList>
    </citation>
    <scope>NUCLEOTIDE SEQUENCE [LARGE SCALE GENOMIC DNA]</scope>
    <source>
        <tissue evidence="6">Shoot tip</tissue>
    </source>
</reference>
<comment type="caution">
    <text evidence="6">The sequence shown here is derived from an EMBL/GenBank/DDBJ whole genome shotgun (WGS) entry which is preliminary data.</text>
</comment>
<dbReference type="AlphaFoldDB" id="A0A9Q0T1H5"/>
<dbReference type="InterPro" id="IPR001480">
    <property type="entry name" value="Bulb-type_lectin_dom"/>
</dbReference>
<evidence type="ECO:0000313" key="7">
    <source>
        <dbReference type="Proteomes" id="UP001151529"/>
    </source>
</evidence>
<dbReference type="EMBL" id="JAPFFL010000010">
    <property type="protein sequence ID" value="KAJ6697517.1"/>
    <property type="molecule type" value="Genomic_DNA"/>
</dbReference>
<evidence type="ECO:0000256" key="2">
    <source>
        <dbReference type="ARBA" id="ARBA00023157"/>
    </source>
</evidence>
<evidence type="ECO:0000256" key="4">
    <source>
        <dbReference type="SAM" id="SignalP"/>
    </source>
</evidence>
<keyword evidence="3" id="KW-0325">Glycoprotein</keyword>
<feature type="domain" description="Bulb-type lectin" evidence="5">
    <location>
        <begin position="32"/>
        <end position="147"/>
    </location>
</feature>
<dbReference type="InterPro" id="IPR036426">
    <property type="entry name" value="Bulb-type_lectin_dom_sf"/>
</dbReference>
<feature type="chain" id="PRO_5040233695" description="Bulb-type lectin domain-containing protein" evidence="4">
    <location>
        <begin position="22"/>
        <end position="204"/>
    </location>
</feature>
<protein>
    <recommendedName>
        <fullName evidence="5">Bulb-type lectin domain-containing protein</fullName>
    </recommendedName>
</protein>
<keyword evidence="7" id="KW-1185">Reference proteome</keyword>
<evidence type="ECO:0000256" key="1">
    <source>
        <dbReference type="ARBA" id="ARBA00022729"/>
    </source>
</evidence>
<dbReference type="OrthoDB" id="1530339at2759"/>
<feature type="signal peptide" evidence="4">
    <location>
        <begin position="1"/>
        <end position="21"/>
    </location>
</feature>
<gene>
    <name evidence="6" type="ORF">OIU85_003845</name>
</gene>
<dbReference type="PROSITE" id="PS50927">
    <property type="entry name" value="BULB_LECTIN"/>
    <property type="match status" value="1"/>
</dbReference>